<dbReference type="EMBL" id="CP002364">
    <property type="protein sequence ID" value="ADW19268.1"/>
    <property type="molecule type" value="Genomic_DNA"/>
</dbReference>
<dbReference type="KEGG" id="dpr:Despr_3138"/>
<accession>A0A7U3YPY7</accession>
<evidence type="ECO:0000313" key="2">
    <source>
        <dbReference type="Proteomes" id="UP000006365"/>
    </source>
</evidence>
<dbReference type="AlphaFoldDB" id="A0A7U3YPY7"/>
<keyword evidence="2" id="KW-1185">Reference proteome</keyword>
<reference evidence="1 2" key="1">
    <citation type="journal article" date="2011" name="Stand. Genomic Sci.">
        <title>Complete genome sequence of Desulfobulbus propionicus type strain (1pr3).</title>
        <authorList>
            <person name="Pagani I."/>
            <person name="Lapidus A."/>
            <person name="Nolan M."/>
            <person name="Lucas S."/>
            <person name="Hammon N."/>
            <person name="Deshpande S."/>
            <person name="Cheng J.F."/>
            <person name="Chertkov O."/>
            <person name="Davenport K."/>
            <person name="Tapia R."/>
            <person name="Han C."/>
            <person name="Goodwin L."/>
            <person name="Pitluck S."/>
            <person name="Liolios K."/>
            <person name="Mavromatis K."/>
            <person name="Ivanova N."/>
            <person name="Mikhailova N."/>
            <person name="Pati A."/>
            <person name="Chen A."/>
            <person name="Palaniappan K."/>
            <person name="Land M."/>
            <person name="Hauser L."/>
            <person name="Chang Y.J."/>
            <person name="Jeffries C.D."/>
            <person name="Detter J.C."/>
            <person name="Brambilla E."/>
            <person name="Kannan K.P."/>
            <person name="Djao O.D."/>
            <person name="Rohde M."/>
            <person name="Pukall R."/>
            <person name="Spring S."/>
            <person name="Goker M."/>
            <person name="Sikorski J."/>
            <person name="Woyke T."/>
            <person name="Bristow J."/>
            <person name="Eisen J.A."/>
            <person name="Markowitz V."/>
            <person name="Hugenholtz P."/>
            <person name="Kyrpides N.C."/>
            <person name="Klenk H.P."/>
        </authorList>
    </citation>
    <scope>NUCLEOTIDE SEQUENCE [LARGE SCALE GENOMIC DNA]</scope>
    <source>
        <strain evidence="2">ATCC 33891 / DSM 2032 / 1pr3</strain>
    </source>
</reference>
<proteinExistence type="predicted"/>
<gene>
    <name evidence="1" type="ordered locus">Despr_3138</name>
</gene>
<dbReference type="RefSeq" id="WP_015725792.1">
    <property type="nucleotide sequence ID" value="NC_014972.1"/>
</dbReference>
<dbReference type="Proteomes" id="UP000006365">
    <property type="component" value="Chromosome"/>
</dbReference>
<protein>
    <submittedName>
        <fullName evidence="1">Uncharacterized protein</fullName>
    </submittedName>
</protein>
<name>A0A7U3YPY7_DESPD</name>
<evidence type="ECO:0000313" key="1">
    <source>
        <dbReference type="EMBL" id="ADW19268.1"/>
    </source>
</evidence>
<sequence length="245" mass="27660">MASKTAATDLSYEQLLEMISAFQWMPELKRLRFALDQDRDNGPGNPIYGCLHHLAPGIERMERRGSLTCHEIHLFLIELAQRYELVQQIDAKSLVTEVNRLVQTLSVDLVMLGVGNAYVTGFVLLLRSRAPIEWNRFCDYVERQEWKVNLSTVGAQSPAPSETIINAEDDVSIEPTVTAPSLRGLARAFDNPEFAAYADSVLNGCRSHNQTEEDQEGIAENKLNLRAETGTGKSYQWRFKKFGLR</sequence>
<organism evidence="1 2">
    <name type="scientific">Desulfobulbus propionicus (strain ATCC 33891 / DSM 2032 / VKM B-1956 / 1pr3)</name>
    <dbReference type="NCBI Taxonomy" id="577650"/>
    <lineage>
        <taxon>Bacteria</taxon>
        <taxon>Pseudomonadati</taxon>
        <taxon>Thermodesulfobacteriota</taxon>
        <taxon>Desulfobulbia</taxon>
        <taxon>Desulfobulbales</taxon>
        <taxon>Desulfobulbaceae</taxon>
        <taxon>Desulfobulbus</taxon>
    </lineage>
</organism>